<dbReference type="AlphaFoldDB" id="Q6Z297"/>
<evidence type="ECO:0000313" key="1">
    <source>
        <dbReference type="EMBL" id="BAC98671.1"/>
    </source>
</evidence>
<reference evidence="2" key="1">
    <citation type="journal article" date="2005" name="Nature">
        <title>The map-based sequence of the rice genome.</title>
        <authorList>
            <consortium name="International rice genome sequencing project (IRGSP)"/>
            <person name="Matsumoto T."/>
            <person name="Wu J."/>
            <person name="Kanamori H."/>
            <person name="Katayose Y."/>
            <person name="Fujisawa M."/>
            <person name="Namiki N."/>
            <person name="Mizuno H."/>
            <person name="Yamamoto K."/>
            <person name="Antonio B.A."/>
            <person name="Baba T."/>
            <person name="Sakata K."/>
            <person name="Nagamura Y."/>
            <person name="Aoki H."/>
            <person name="Arikawa K."/>
            <person name="Arita K."/>
            <person name="Bito T."/>
            <person name="Chiden Y."/>
            <person name="Fujitsuka N."/>
            <person name="Fukunaka R."/>
            <person name="Hamada M."/>
            <person name="Harada C."/>
            <person name="Hayashi A."/>
            <person name="Hijishita S."/>
            <person name="Honda M."/>
            <person name="Hosokawa S."/>
            <person name="Ichikawa Y."/>
            <person name="Idonuma A."/>
            <person name="Iijima M."/>
            <person name="Ikeda M."/>
            <person name="Ikeno M."/>
            <person name="Ito K."/>
            <person name="Ito S."/>
            <person name="Ito T."/>
            <person name="Ito Y."/>
            <person name="Ito Y."/>
            <person name="Iwabuchi A."/>
            <person name="Kamiya K."/>
            <person name="Karasawa W."/>
            <person name="Kurita K."/>
            <person name="Katagiri S."/>
            <person name="Kikuta A."/>
            <person name="Kobayashi H."/>
            <person name="Kobayashi N."/>
            <person name="Machita K."/>
            <person name="Maehara T."/>
            <person name="Masukawa M."/>
            <person name="Mizubayashi T."/>
            <person name="Mukai Y."/>
            <person name="Nagasaki H."/>
            <person name="Nagata Y."/>
            <person name="Naito S."/>
            <person name="Nakashima M."/>
            <person name="Nakama Y."/>
            <person name="Nakamichi Y."/>
            <person name="Nakamura M."/>
            <person name="Meguro A."/>
            <person name="Negishi M."/>
            <person name="Ohta I."/>
            <person name="Ohta T."/>
            <person name="Okamoto M."/>
            <person name="Ono N."/>
            <person name="Saji S."/>
            <person name="Sakaguchi M."/>
            <person name="Sakai K."/>
            <person name="Shibata M."/>
            <person name="Shimokawa T."/>
            <person name="Song J."/>
            <person name="Takazaki Y."/>
            <person name="Terasawa K."/>
            <person name="Tsugane M."/>
            <person name="Tsuji K."/>
            <person name="Ueda S."/>
            <person name="Waki K."/>
            <person name="Yamagata H."/>
            <person name="Yamamoto M."/>
            <person name="Yamamoto S."/>
            <person name="Yamane H."/>
            <person name="Yoshiki S."/>
            <person name="Yoshihara R."/>
            <person name="Yukawa K."/>
            <person name="Zhong H."/>
            <person name="Yano M."/>
            <person name="Yuan Q."/>
            <person name="Ouyang S."/>
            <person name="Liu J."/>
            <person name="Jones K.M."/>
            <person name="Gansberger K."/>
            <person name="Moffat K."/>
            <person name="Hill J."/>
            <person name="Bera J."/>
            <person name="Fadrosh D."/>
            <person name="Jin S."/>
            <person name="Johri S."/>
            <person name="Kim M."/>
            <person name="Overton L."/>
            <person name="Reardon M."/>
            <person name="Tsitrin T."/>
            <person name="Vuong H."/>
            <person name="Weaver B."/>
            <person name="Ciecko A."/>
            <person name="Tallon L."/>
            <person name="Jackson J."/>
            <person name="Pai G."/>
            <person name="Aken S.V."/>
            <person name="Utterback T."/>
            <person name="Reidmuller S."/>
            <person name="Feldblyum T."/>
            <person name="Hsiao J."/>
            <person name="Zismann V."/>
            <person name="Iobst S."/>
            <person name="de Vazeille A.R."/>
            <person name="Buell C.R."/>
            <person name="Ying K."/>
            <person name="Li Y."/>
            <person name="Lu T."/>
            <person name="Huang Y."/>
            <person name="Zhao Q."/>
            <person name="Feng Q."/>
            <person name="Zhang L."/>
            <person name="Zhu J."/>
            <person name="Weng Q."/>
            <person name="Mu J."/>
            <person name="Lu Y."/>
            <person name="Fan D."/>
            <person name="Liu Y."/>
            <person name="Guan J."/>
            <person name="Zhang Y."/>
            <person name="Yu S."/>
            <person name="Liu X."/>
            <person name="Zhang Y."/>
            <person name="Hong G."/>
            <person name="Han B."/>
            <person name="Choisne N."/>
            <person name="Demange N."/>
            <person name="Orjeda G."/>
            <person name="Samain S."/>
            <person name="Cattolico L."/>
            <person name="Pelletier E."/>
            <person name="Couloux A."/>
            <person name="Segurens B."/>
            <person name="Wincker P."/>
            <person name="D'Hont A."/>
            <person name="Scarpelli C."/>
            <person name="Weissenbach J."/>
            <person name="Salanoubat M."/>
            <person name="Quetier F."/>
            <person name="Yu Y."/>
            <person name="Kim H.R."/>
            <person name="Rambo T."/>
            <person name="Currie J."/>
            <person name="Collura K."/>
            <person name="Luo M."/>
            <person name="Yang T."/>
            <person name="Ammiraju J.S.S."/>
            <person name="Engler F."/>
            <person name="Soderlund C."/>
            <person name="Wing R.A."/>
            <person name="Palmer L.E."/>
            <person name="de la Bastide M."/>
            <person name="Spiegel L."/>
            <person name="Nascimento L."/>
            <person name="Zutavern T."/>
            <person name="O'Shaughnessy A."/>
            <person name="Dike S."/>
            <person name="Dedhia N."/>
            <person name="Preston R."/>
            <person name="Balija V."/>
            <person name="McCombie W.R."/>
            <person name="Chow T."/>
            <person name="Chen H."/>
            <person name="Chung M."/>
            <person name="Chen C."/>
            <person name="Shaw J."/>
            <person name="Wu H."/>
            <person name="Hsiao K."/>
            <person name="Chao Y."/>
            <person name="Chu M."/>
            <person name="Cheng C."/>
            <person name="Hour A."/>
            <person name="Lee P."/>
            <person name="Lin S."/>
            <person name="Lin Y."/>
            <person name="Liou J."/>
            <person name="Liu S."/>
            <person name="Hsing Y."/>
            <person name="Raghuvanshi S."/>
            <person name="Mohanty A."/>
            <person name="Bharti A.K."/>
            <person name="Gaur A."/>
            <person name="Gupta V."/>
            <person name="Kumar D."/>
            <person name="Ravi V."/>
            <person name="Vij S."/>
            <person name="Kapur A."/>
            <person name="Khurana P."/>
            <person name="Khurana P."/>
            <person name="Khurana J.P."/>
            <person name="Tyagi A.K."/>
            <person name="Gaikwad K."/>
            <person name="Singh A."/>
            <person name="Dalal V."/>
            <person name="Srivastava S."/>
            <person name="Dixit A."/>
            <person name="Pal A.K."/>
            <person name="Ghazi I.A."/>
            <person name="Yadav M."/>
            <person name="Pandit A."/>
            <person name="Bhargava A."/>
            <person name="Sureshbabu K."/>
            <person name="Batra K."/>
            <person name="Sharma T.R."/>
            <person name="Mohapatra T."/>
            <person name="Singh N.K."/>
            <person name="Messing J."/>
            <person name="Nelson A.B."/>
            <person name="Fuks G."/>
            <person name="Kavchok S."/>
            <person name="Keizer G."/>
            <person name="Linton E."/>
            <person name="Llaca V."/>
            <person name="Song R."/>
            <person name="Tanyolac B."/>
            <person name="Young S."/>
            <person name="Ho-Il K."/>
            <person name="Hahn J.H."/>
            <person name="Sangsakoo G."/>
            <person name="Vanavichit A."/>
            <person name="de Mattos Luiz.A.T."/>
            <person name="Zimmer P.D."/>
            <person name="Malone G."/>
            <person name="Dellagostin O."/>
            <person name="de Oliveira A.C."/>
            <person name="Bevan M."/>
            <person name="Bancroft I."/>
            <person name="Minx P."/>
            <person name="Cordum H."/>
            <person name="Wilson R."/>
            <person name="Cheng Z."/>
            <person name="Jin W."/>
            <person name="Jiang J."/>
            <person name="Leong S.A."/>
            <person name="Iwama H."/>
            <person name="Gojobori T."/>
            <person name="Itoh T."/>
            <person name="Niimura Y."/>
            <person name="Fujii Y."/>
            <person name="Habara T."/>
            <person name="Sakai H."/>
            <person name="Sato Y."/>
            <person name="Wilson G."/>
            <person name="Kumar K."/>
            <person name="McCouch S."/>
            <person name="Juretic N."/>
            <person name="Hoen D."/>
            <person name="Wright S."/>
            <person name="Bruskiewich R."/>
            <person name="Bureau T."/>
            <person name="Miyao A."/>
            <person name="Hirochika H."/>
            <person name="Nishikawa T."/>
            <person name="Kadowaki K."/>
            <person name="Sugiura M."/>
            <person name="Burr B."/>
            <person name="Sasaki T."/>
        </authorList>
    </citation>
    <scope>NUCLEOTIDE SEQUENCE [LARGE SCALE GENOMIC DNA]</scope>
    <source>
        <strain evidence="2">cv. Nipponbare</strain>
    </source>
</reference>
<dbReference type="Proteomes" id="UP000000763">
    <property type="component" value="Chromosome 8"/>
</dbReference>
<accession>Q6Z297</accession>
<proteinExistence type="predicted"/>
<gene>
    <name evidence="1" type="primary">OSJNBa0086F04.9</name>
</gene>
<name>Q6Z297_ORYSJ</name>
<sequence length="67" mass="7514">MPSYNYWTSHGELGVAMKEDEEEDNNIPDWAQYDGFAENPTGEVDGAVAENDGADDLDHMLCDVKKY</sequence>
<dbReference type="EMBL" id="AP005388">
    <property type="protein sequence ID" value="BAC98671.1"/>
    <property type="molecule type" value="Genomic_DNA"/>
</dbReference>
<reference evidence="2" key="2">
    <citation type="journal article" date="2008" name="Nucleic Acids Res.">
        <title>The rice annotation project database (RAP-DB): 2008 update.</title>
        <authorList>
            <consortium name="The rice annotation project (RAP)"/>
        </authorList>
    </citation>
    <scope>GENOME REANNOTATION</scope>
    <source>
        <strain evidence="2">cv. Nipponbare</strain>
    </source>
</reference>
<evidence type="ECO:0000313" key="2">
    <source>
        <dbReference type="Proteomes" id="UP000000763"/>
    </source>
</evidence>
<organism evidence="1 2">
    <name type="scientific">Oryza sativa subsp. japonica</name>
    <name type="common">Rice</name>
    <dbReference type="NCBI Taxonomy" id="39947"/>
    <lineage>
        <taxon>Eukaryota</taxon>
        <taxon>Viridiplantae</taxon>
        <taxon>Streptophyta</taxon>
        <taxon>Embryophyta</taxon>
        <taxon>Tracheophyta</taxon>
        <taxon>Spermatophyta</taxon>
        <taxon>Magnoliopsida</taxon>
        <taxon>Liliopsida</taxon>
        <taxon>Poales</taxon>
        <taxon>Poaceae</taxon>
        <taxon>BOP clade</taxon>
        <taxon>Oryzoideae</taxon>
        <taxon>Oryzeae</taxon>
        <taxon>Oryzinae</taxon>
        <taxon>Oryza</taxon>
        <taxon>Oryza sativa</taxon>
    </lineage>
</organism>
<protein>
    <submittedName>
        <fullName evidence="1">Uncharacterized protein</fullName>
    </submittedName>
</protein>